<evidence type="ECO:0000256" key="4">
    <source>
        <dbReference type="HAMAP-Rule" id="MF_00712"/>
    </source>
</evidence>
<dbReference type="Gene3D" id="3.40.640.10">
    <property type="entry name" value="Type I PLP-dependent aspartate aminotransferase-like (Major domain)"/>
    <property type="match status" value="1"/>
</dbReference>
<dbReference type="PANTHER" id="PTHR42806:SF1">
    <property type="entry name" value="GLYCINE DEHYDROGENASE (DECARBOXYLATING)"/>
    <property type="match status" value="1"/>
</dbReference>
<dbReference type="PIRSF" id="PIRSF006815">
    <property type="entry name" value="GcvPA"/>
    <property type="match status" value="1"/>
</dbReference>
<evidence type="ECO:0000256" key="2">
    <source>
        <dbReference type="ARBA" id="ARBA00023002"/>
    </source>
</evidence>
<name>A0A523UP38_UNCT6</name>
<dbReference type="GO" id="GO:0009116">
    <property type="term" value="P:nucleoside metabolic process"/>
    <property type="evidence" value="ECO:0007669"/>
    <property type="project" value="InterPro"/>
</dbReference>
<comment type="caution">
    <text evidence="6">The sequence shown here is derived from an EMBL/GenBank/DDBJ whole genome shotgun (WGS) entry which is preliminary data.</text>
</comment>
<comment type="catalytic activity">
    <reaction evidence="3 4">
        <text>N(6)-[(R)-lipoyl]-L-lysyl-[glycine-cleavage complex H protein] + glycine + H(+) = N(6)-[(R)-S(8)-aminomethyldihydrolipoyl]-L-lysyl-[glycine-cleavage complex H protein] + CO2</text>
        <dbReference type="Rhea" id="RHEA:24304"/>
        <dbReference type="Rhea" id="RHEA-COMP:10494"/>
        <dbReference type="Rhea" id="RHEA-COMP:10495"/>
        <dbReference type="ChEBI" id="CHEBI:15378"/>
        <dbReference type="ChEBI" id="CHEBI:16526"/>
        <dbReference type="ChEBI" id="CHEBI:57305"/>
        <dbReference type="ChEBI" id="CHEBI:83099"/>
        <dbReference type="ChEBI" id="CHEBI:83143"/>
        <dbReference type="EC" id="1.4.4.2"/>
    </reaction>
</comment>
<dbReference type="InterPro" id="IPR015422">
    <property type="entry name" value="PyrdxlP-dep_Trfase_small"/>
</dbReference>
<protein>
    <recommendedName>
        <fullName evidence="4">Probable glycine dehydrogenase (decarboxylating) subunit 1</fullName>
        <ecNumber evidence="4">1.4.4.2</ecNumber>
    </recommendedName>
    <alternativeName>
        <fullName evidence="4">Glycine cleavage system P-protein subunit 1</fullName>
    </alternativeName>
    <alternativeName>
        <fullName evidence="4">Glycine decarboxylase subunit 1</fullName>
    </alternativeName>
    <alternativeName>
        <fullName evidence="4">Glycine dehydrogenase (aminomethyl-transferring) subunit 1</fullName>
    </alternativeName>
</protein>
<dbReference type="Pfam" id="PF02347">
    <property type="entry name" value="GDC-P"/>
    <property type="match status" value="1"/>
</dbReference>
<gene>
    <name evidence="4" type="primary">gcvPA</name>
    <name evidence="6" type="ORF">E3J62_10665</name>
</gene>
<dbReference type="InterPro" id="IPR049315">
    <property type="entry name" value="GDC-P_N"/>
</dbReference>
<feature type="domain" description="Glycine cleavage system P-protein N-terminal" evidence="5">
    <location>
        <begin position="3"/>
        <end position="440"/>
    </location>
</feature>
<comment type="similarity">
    <text evidence="4">Belongs to the GcvP family. N-terminal subunit subfamily.</text>
</comment>
<dbReference type="SUPFAM" id="SSF53383">
    <property type="entry name" value="PLP-dependent transferases"/>
    <property type="match status" value="1"/>
</dbReference>
<proteinExistence type="inferred from homology"/>
<dbReference type="GO" id="GO:0019464">
    <property type="term" value="P:glycine decarboxylation via glycine cleavage system"/>
    <property type="evidence" value="ECO:0007669"/>
    <property type="project" value="UniProtKB-UniRule"/>
</dbReference>
<dbReference type="InterPro" id="IPR015424">
    <property type="entry name" value="PyrdxlP-dep_Trfase"/>
</dbReference>
<dbReference type="PANTHER" id="PTHR42806">
    <property type="entry name" value="GLYCINE CLEAVAGE SYSTEM P-PROTEIN"/>
    <property type="match status" value="1"/>
</dbReference>
<dbReference type="InterPro" id="IPR020581">
    <property type="entry name" value="GDC_P"/>
</dbReference>
<dbReference type="GO" id="GO:0004375">
    <property type="term" value="F:glycine dehydrogenase (decarboxylating) activity"/>
    <property type="evidence" value="ECO:0007669"/>
    <property type="project" value="UniProtKB-EC"/>
</dbReference>
<dbReference type="AlphaFoldDB" id="A0A523UP38"/>
<dbReference type="EMBL" id="SOJN01000129">
    <property type="protein sequence ID" value="TET44312.1"/>
    <property type="molecule type" value="Genomic_DNA"/>
</dbReference>
<dbReference type="HAMAP" id="MF_00712">
    <property type="entry name" value="GcvPA"/>
    <property type="match status" value="1"/>
</dbReference>
<evidence type="ECO:0000259" key="5">
    <source>
        <dbReference type="Pfam" id="PF02347"/>
    </source>
</evidence>
<evidence type="ECO:0000256" key="3">
    <source>
        <dbReference type="ARBA" id="ARBA00049026"/>
    </source>
</evidence>
<evidence type="ECO:0000313" key="7">
    <source>
        <dbReference type="Proteomes" id="UP000315525"/>
    </source>
</evidence>
<keyword evidence="2 4" id="KW-0560">Oxidoreductase</keyword>
<dbReference type="Proteomes" id="UP000315525">
    <property type="component" value="Unassembled WGS sequence"/>
</dbReference>
<comment type="function">
    <text evidence="1 4">The glycine cleavage system catalyzes the degradation of glycine. The P protein binds the alpha-amino group of glycine through its pyridoxal phosphate cofactor; CO(2) is released and the remaining methylamine moiety is then transferred to the lipoamide cofactor of the H protein.</text>
</comment>
<sequence length="446" mass="49086">MPFIPNTDEDRRKMLERIGVADFASLLQDIPEELRLKSRLDLPEPLSEMEVRRAADSLSRKNVSQENAVSFMGAGVYDHYIPSVIDKIVSRAEYYTAYTPYQPEVSQGTLQVIYEYQSMICELTGMEVSNASMYDGASALAEAALMGRSINGREEIILASTIHPRYRSAVKTYLHHLCCLIEIPHESGVSDLDYMSDKVGDNTCAIVVQQPNFFGCLEDVFEMAKMAHDAGAVLISCVDPVSLGVIAPPGDYGADIAVGEGQPLGLPSSFGGPFLGIFASKSEHVRKMPGRLVGRTTDLDGQEGFVLTLQTREQHIRRERATSNICTNEALCALSSCVYLALMGKQGLCDAAKLCMEKSHYLAERISELDGFQLPFSAPFFKEFAVKCPIHPEKFIASLVEKGFIPGVPLGRFDSSLSDMLLLAVTEKRTKQEMDSLVSLLREGPD</sequence>
<dbReference type="InterPro" id="IPR015421">
    <property type="entry name" value="PyrdxlP-dep_Trfase_major"/>
</dbReference>
<dbReference type="EC" id="1.4.4.2" evidence="4"/>
<organism evidence="6 7">
    <name type="scientific">candidate division TA06 bacterium</name>
    <dbReference type="NCBI Taxonomy" id="2250710"/>
    <lineage>
        <taxon>Bacteria</taxon>
        <taxon>Bacteria division TA06</taxon>
    </lineage>
</organism>
<reference evidence="6 7" key="1">
    <citation type="submission" date="2019-03" db="EMBL/GenBank/DDBJ databases">
        <title>Metabolic potential of uncultured bacteria and archaea associated with petroleum seepage in deep-sea sediments.</title>
        <authorList>
            <person name="Dong X."/>
            <person name="Hubert C."/>
        </authorList>
    </citation>
    <scope>NUCLEOTIDE SEQUENCE [LARGE SCALE GENOMIC DNA]</scope>
    <source>
        <strain evidence="6">E44_bin18</strain>
    </source>
</reference>
<dbReference type="NCBIfam" id="NF001696">
    <property type="entry name" value="PRK00451.1"/>
    <property type="match status" value="1"/>
</dbReference>
<evidence type="ECO:0000256" key="1">
    <source>
        <dbReference type="ARBA" id="ARBA00003788"/>
    </source>
</evidence>
<accession>A0A523UP38</accession>
<dbReference type="Gene3D" id="3.90.1150.10">
    <property type="entry name" value="Aspartate Aminotransferase, domain 1"/>
    <property type="match status" value="1"/>
</dbReference>
<dbReference type="InterPro" id="IPR023010">
    <property type="entry name" value="GcvPA"/>
</dbReference>
<dbReference type="CDD" id="cd00613">
    <property type="entry name" value="GDC-P"/>
    <property type="match status" value="1"/>
</dbReference>
<evidence type="ECO:0000313" key="6">
    <source>
        <dbReference type="EMBL" id="TET44312.1"/>
    </source>
</evidence>
<comment type="subunit">
    <text evidence="4">The glycine cleavage system is composed of four proteins: P, T, L and H. In this organism, the P 'protein' is a heterodimer of two subunits.</text>
</comment>